<sequence length="205" mass="24243">MRAKNDFIITNSTLYASHADYGEMVEQIQNYVTLGPLPIQCALFASTENPYEHFDRDPVGRFETERQHFSNGIYIGKLWREYGRNKDKTISGRFLLFKHPASEVYVIVTDGGTSFLELGLLLYIRRKYPVFTLPFFYSWEMEQMLNNLARSRPESVIMLTRLSRKSRLRSRVSRKKKESDLTWTDLPYKELFKQTRQSDAWMEKV</sequence>
<feature type="non-terminal residue" evidence="1">
    <location>
        <position position="205"/>
    </location>
</feature>
<reference evidence="1" key="1">
    <citation type="journal article" date="2014" name="Front. Microbiol.">
        <title>High frequency of phylogenetically diverse reductive dehalogenase-homologous genes in deep subseafloor sedimentary metagenomes.</title>
        <authorList>
            <person name="Kawai M."/>
            <person name="Futagami T."/>
            <person name="Toyoda A."/>
            <person name="Takaki Y."/>
            <person name="Nishi S."/>
            <person name="Hori S."/>
            <person name="Arai W."/>
            <person name="Tsubouchi T."/>
            <person name="Morono Y."/>
            <person name="Uchiyama I."/>
            <person name="Ito T."/>
            <person name="Fujiyama A."/>
            <person name="Inagaki F."/>
            <person name="Takami H."/>
        </authorList>
    </citation>
    <scope>NUCLEOTIDE SEQUENCE</scope>
    <source>
        <strain evidence="1">Expedition CK06-06</strain>
    </source>
</reference>
<dbReference type="EMBL" id="BARV01034124">
    <property type="protein sequence ID" value="GAI57138.1"/>
    <property type="molecule type" value="Genomic_DNA"/>
</dbReference>
<name>X1PMS3_9ZZZZ</name>
<protein>
    <submittedName>
        <fullName evidence="1">Uncharacterized protein</fullName>
    </submittedName>
</protein>
<accession>X1PMS3</accession>
<gene>
    <name evidence="1" type="ORF">S06H3_53518</name>
</gene>
<proteinExistence type="predicted"/>
<organism evidence="1">
    <name type="scientific">marine sediment metagenome</name>
    <dbReference type="NCBI Taxonomy" id="412755"/>
    <lineage>
        <taxon>unclassified sequences</taxon>
        <taxon>metagenomes</taxon>
        <taxon>ecological metagenomes</taxon>
    </lineage>
</organism>
<evidence type="ECO:0000313" key="1">
    <source>
        <dbReference type="EMBL" id="GAI57138.1"/>
    </source>
</evidence>
<dbReference type="AlphaFoldDB" id="X1PMS3"/>
<comment type="caution">
    <text evidence="1">The sequence shown here is derived from an EMBL/GenBank/DDBJ whole genome shotgun (WGS) entry which is preliminary data.</text>
</comment>